<accession>A0A0L0BWF1</accession>
<sequence>MDEYNFKVSDTGYDVHNRLENDLGVFHQNLCSVLDLVGLKQKSIILLSRKKYNNTTTTTSLSLTIVQGFTTKDLFATASLSGRCQH</sequence>
<evidence type="ECO:0000313" key="2">
    <source>
        <dbReference type="Proteomes" id="UP000037069"/>
    </source>
</evidence>
<dbReference type="EMBL" id="JRES01001243">
    <property type="protein sequence ID" value="KNC24358.1"/>
    <property type="molecule type" value="Genomic_DNA"/>
</dbReference>
<name>A0A0L0BWF1_LUCCU</name>
<reference evidence="1 2" key="1">
    <citation type="journal article" date="2015" name="Nat. Commun.">
        <title>Lucilia cuprina genome unlocks parasitic fly biology to underpin future interventions.</title>
        <authorList>
            <person name="Anstead C.A."/>
            <person name="Korhonen P.K."/>
            <person name="Young N.D."/>
            <person name="Hall R.S."/>
            <person name="Jex A.R."/>
            <person name="Murali S.C."/>
            <person name="Hughes D.S."/>
            <person name="Lee S.F."/>
            <person name="Perry T."/>
            <person name="Stroehlein A.J."/>
            <person name="Ansell B.R."/>
            <person name="Breugelmans B."/>
            <person name="Hofmann A."/>
            <person name="Qu J."/>
            <person name="Dugan S."/>
            <person name="Lee S.L."/>
            <person name="Chao H."/>
            <person name="Dinh H."/>
            <person name="Han Y."/>
            <person name="Doddapaneni H.V."/>
            <person name="Worley K.C."/>
            <person name="Muzny D.M."/>
            <person name="Ioannidis P."/>
            <person name="Waterhouse R.M."/>
            <person name="Zdobnov E.M."/>
            <person name="James P.J."/>
            <person name="Bagnall N.H."/>
            <person name="Kotze A.C."/>
            <person name="Gibbs R.A."/>
            <person name="Richards S."/>
            <person name="Batterham P."/>
            <person name="Gasser R.B."/>
        </authorList>
    </citation>
    <scope>NUCLEOTIDE SEQUENCE [LARGE SCALE GENOMIC DNA]</scope>
    <source>
        <strain evidence="1 2">LS</strain>
        <tissue evidence="1">Full body</tissue>
    </source>
</reference>
<proteinExistence type="predicted"/>
<comment type="caution">
    <text evidence="1">The sequence shown here is derived from an EMBL/GenBank/DDBJ whole genome shotgun (WGS) entry which is preliminary data.</text>
</comment>
<organism evidence="1 2">
    <name type="scientific">Lucilia cuprina</name>
    <name type="common">Green bottle fly</name>
    <name type="synonym">Australian sheep blowfly</name>
    <dbReference type="NCBI Taxonomy" id="7375"/>
    <lineage>
        <taxon>Eukaryota</taxon>
        <taxon>Metazoa</taxon>
        <taxon>Ecdysozoa</taxon>
        <taxon>Arthropoda</taxon>
        <taxon>Hexapoda</taxon>
        <taxon>Insecta</taxon>
        <taxon>Pterygota</taxon>
        <taxon>Neoptera</taxon>
        <taxon>Endopterygota</taxon>
        <taxon>Diptera</taxon>
        <taxon>Brachycera</taxon>
        <taxon>Muscomorpha</taxon>
        <taxon>Oestroidea</taxon>
        <taxon>Calliphoridae</taxon>
        <taxon>Luciliinae</taxon>
        <taxon>Lucilia</taxon>
    </lineage>
</organism>
<protein>
    <submittedName>
        <fullName evidence="1">Uncharacterized protein</fullName>
    </submittedName>
</protein>
<keyword evidence="2" id="KW-1185">Reference proteome</keyword>
<evidence type="ECO:0000313" key="1">
    <source>
        <dbReference type="EMBL" id="KNC24358.1"/>
    </source>
</evidence>
<dbReference type="Proteomes" id="UP000037069">
    <property type="component" value="Unassembled WGS sequence"/>
</dbReference>
<dbReference type="AlphaFoldDB" id="A0A0L0BWF1"/>
<gene>
    <name evidence="1" type="ORF">FF38_04577</name>
</gene>